<comment type="subcellular location">
    <subcellularLocation>
        <location evidence="1">Cell membrane</location>
        <topology evidence="1">Multi-pass membrane protein</topology>
    </subcellularLocation>
</comment>
<evidence type="ECO:0000256" key="6">
    <source>
        <dbReference type="ARBA" id="ARBA00023136"/>
    </source>
</evidence>
<dbReference type="EMBL" id="NEDP02005113">
    <property type="protein sequence ID" value="OWF43406.1"/>
    <property type="molecule type" value="Genomic_DNA"/>
</dbReference>
<dbReference type="SMART" id="SM01381">
    <property type="entry name" value="7TM_GPCR_Srsx"/>
    <property type="match status" value="1"/>
</dbReference>
<comment type="similarity">
    <text evidence="9">Belongs to the G-protein coupled receptor 1 family.</text>
</comment>
<evidence type="ECO:0000313" key="14">
    <source>
        <dbReference type="Proteomes" id="UP000242188"/>
    </source>
</evidence>
<comment type="caution">
    <text evidence="13">The sequence shown here is derived from an EMBL/GenBank/DDBJ whole genome shotgun (WGS) entry which is preliminary data.</text>
</comment>
<keyword evidence="6 11" id="KW-0472">Membrane</keyword>
<keyword evidence="5 9" id="KW-0297">G-protein coupled receptor</keyword>
<evidence type="ECO:0000256" key="1">
    <source>
        <dbReference type="ARBA" id="ARBA00004651"/>
    </source>
</evidence>
<reference evidence="13 14" key="1">
    <citation type="journal article" date="2017" name="Nat. Ecol. Evol.">
        <title>Scallop genome provides insights into evolution of bilaterian karyotype and development.</title>
        <authorList>
            <person name="Wang S."/>
            <person name="Zhang J."/>
            <person name="Jiao W."/>
            <person name="Li J."/>
            <person name="Xun X."/>
            <person name="Sun Y."/>
            <person name="Guo X."/>
            <person name="Huan P."/>
            <person name="Dong B."/>
            <person name="Zhang L."/>
            <person name="Hu X."/>
            <person name="Sun X."/>
            <person name="Wang J."/>
            <person name="Zhao C."/>
            <person name="Wang Y."/>
            <person name="Wang D."/>
            <person name="Huang X."/>
            <person name="Wang R."/>
            <person name="Lv J."/>
            <person name="Li Y."/>
            <person name="Zhang Z."/>
            <person name="Liu B."/>
            <person name="Lu W."/>
            <person name="Hui Y."/>
            <person name="Liang J."/>
            <person name="Zhou Z."/>
            <person name="Hou R."/>
            <person name="Li X."/>
            <person name="Liu Y."/>
            <person name="Li H."/>
            <person name="Ning X."/>
            <person name="Lin Y."/>
            <person name="Zhao L."/>
            <person name="Xing Q."/>
            <person name="Dou J."/>
            <person name="Li Y."/>
            <person name="Mao J."/>
            <person name="Guo H."/>
            <person name="Dou H."/>
            <person name="Li T."/>
            <person name="Mu C."/>
            <person name="Jiang W."/>
            <person name="Fu Q."/>
            <person name="Fu X."/>
            <person name="Miao Y."/>
            <person name="Liu J."/>
            <person name="Yu Q."/>
            <person name="Li R."/>
            <person name="Liao H."/>
            <person name="Li X."/>
            <person name="Kong Y."/>
            <person name="Jiang Z."/>
            <person name="Chourrout D."/>
            <person name="Li R."/>
            <person name="Bao Z."/>
        </authorList>
    </citation>
    <scope>NUCLEOTIDE SEQUENCE [LARGE SCALE GENOMIC DNA]</scope>
    <source>
        <strain evidence="13 14">PY_sf001</strain>
    </source>
</reference>
<keyword evidence="3 9" id="KW-0812">Transmembrane</keyword>
<feature type="transmembrane region" description="Helical" evidence="11">
    <location>
        <begin position="327"/>
        <end position="346"/>
    </location>
</feature>
<dbReference type="PANTHER" id="PTHR24230:SF158">
    <property type="entry name" value="G-PROTEIN COUPLED RECEPTORS FAMILY 1 PROFILE DOMAIN-CONTAINING PROTEIN"/>
    <property type="match status" value="1"/>
</dbReference>
<dbReference type="STRING" id="6573.A0A210Q3T7"/>
<dbReference type="GO" id="GO:0007218">
    <property type="term" value="P:neuropeptide signaling pathway"/>
    <property type="evidence" value="ECO:0007669"/>
    <property type="project" value="TreeGrafter"/>
</dbReference>
<name>A0A210Q3T7_MIZYE</name>
<gene>
    <name evidence="13" type="ORF">KP79_PYT21799</name>
</gene>
<dbReference type="GO" id="GO:0008528">
    <property type="term" value="F:G protein-coupled peptide receptor activity"/>
    <property type="evidence" value="ECO:0007669"/>
    <property type="project" value="TreeGrafter"/>
</dbReference>
<dbReference type="InterPro" id="IPR000276">
    <property type="entry name" value="GPCR_Rhodpsn"/>
</dbReference>
<feature type="transmembrane region" description="Helical" evidence="11">
    <location>
        <begin position="122"/>
        <end position="145"/>
    </location>
</feature>
<feature type="region of interest" description="Disordered" evidence="10">
    <location>
        <begin position="284"/>
        <end position="310"/>
    </location>
</feature>
<protein>
    <submittedName>
        <fullName evidence="13">Cholecystokinin receptor type A</fullName>
    </submittedName>
</protein>
<evidence type="ECO:0000256" key="4">
    <source>
        <dbReference type="ARBA" id="ARBA00022989"/>
    </source>
</evidence>
<keyword evidence="14" id="KW-1185">Reference proteome</keyword>
<dbReference type="AlphaFoldDB" id="A0A210Q3T7"/>
<feature type="compositionally biased region" description="Basic and acidic residues" evidence="10">
    <location>
        <begin position="300"/>
        <end position="310"/>
    </location>
</feature>
<feature type="transmembrane region" description="Helical" evidence="11">
    <location>
        <begin position="220"/>
        <end position="239"/>
    </location>
</feature>
<feature type="transmembrane region" description="Helical" evidence="11">
    <location>
        <begin position="80"/>
        <end position="101"/>
    </location>
</feature>
<feature type="domain" description="G-protein coupled receptors family 1 profile" evidence="12">
    <location>
        <begin position="23"/>
        <end position="373"/>
    </location>
</feature>
<feature type="transmembrane region" description="Helical" evidence="11">
    <location>
        <begin position="6"/>
        <end position="29"/>
    </location>
</feature>
<keyword evidence="7 9" id="KW-0675">Receptor</keyword>
<evidence type="ECO:0000256" key="10">
    <source>
        <dbReference type="SAM" id="MobiDB-lite"/>
    </source>
</evidence>
<evidence type="ECO:0000259" key="12">
    <source>
        <dbReference type="PROSITE" id="PS50262"/>
    </source>
</evidence>
<organism evidence="13 14">
    <name type="scientific">Mizuhopecten yessoensis</name>
    <name type="common">Japanese scallop</name>
    <name type="synonym">Patinopecten yessoensis</name>
    <dbReference type="NCBI Taxonomy" id="6573"/>
    <lineage>
        <taxon>Eukaryota</taxon>
        <taxon>Metazoa</taxon>
        <taxon>Spiralia</taxon>
        <taxon>Lophotrochozoa</taxon>
        <taxon>Mollusca</taxon>
        <taxon>Bivalvia</taxon>
        <taxon>Autobranchia</taxon>
        <taxon>Pteriomorphia</taxon>
        <taxon>Pectinida</taxon>
        <taxon>Pectinoidea</taxon>
        <taxon>Pectinidae</taxon>
        <taxon>Mizuhopecten</taxon>
    </lineage>
</organism>
<evidence type="ECO:0000256" key="9">
    <source>
        <dbReference type="RuleBase" id="RU000688"/>
    </source>
</evidence>
<sequence length="393" mass="45522">MMEYERYITIVFLSAFALVGTVGNILVLYGFTRCRQKFTSSLFILTLAGIDLITCVITIPSNIAMEVLNFNVPYDIICKLYHFLVSTTIPFSAFIMVAIAVDRYFCICKPFAKVMTHYRVGIIVASLCITSICLGMLSCLNYGIYKNPDNLYENLIDRNMSNIGLNQAMEAQLMELLKELSTHDKNDLLTEPINTFKCQESAMLLGDEFFSIFQKIYSSFYGLSCVFVIVIYSVIYRFILKRRQRRLRMESFPCCTFRVPHNGDSENTEVMYLSQDASVVVEERDKNHNAESQRQLVRSESSERKKDKFSLGHEKQERIRRNNIKTAIMLSLVAFVFIVAFLPAWLMKLRLVGMNVVVFNMYFIYNVINPFIYAFMNPDFQNQLKEVFLNLCR</sequence>
<evidence type="ECO:0000313" key="13">
    <source>
        <dbReference type="EMBL" id="OWF43406.1"/>
    </source>
</evidence>
<dbReference type="PANTHER" id="PTHR24230">
    <property type="entry name" value="G-PROTEIN COUPLED RECEPTOR"/>
    <property type="match status" value="1"/>
</dbReference>
<accession>A0A210Q3T7</accession>
<keyword evidence="8 9" id="KW-0807">Transducer</keyword>
<dbReference type="Gene3D" id="1.20.1070.10">
    <property type="entry name" value="Rhodopsin 7-helix transmembrane proteins"/>
    <property type="match status" value="1"/>
</dbReference>
<keyword evidence="4 11" id="KW-1133">Transmembrane helix</keyword>
<evidence type="ECO:0000256" key="7">
    <source>
        <dbReference type="ARBA" id="ARBA00023170"/>
    </source>
</evidence>
<evidence type="ECO:0000256" key="8">
    <source>
        <dbReference type="ARBA" id="ARBA00023224"/>
    </source>
</evidence>
<evidence type="ECO:0000256" key="3">
    <source>
        <dbReference type="ARBA" id="ARBA00022692"/>
    </source>
</evidence>
<dbReference type="GO" id="GO:0005886">
    <property type="term" value="C:plasma membrane"/>
    <property type="evidence" value="ECO:0007669"/>
    <property type="project" value="UniProtKB-SubCell"/>
</dbReference>
<feature type="transmembrane region" description="Helical" evidence="11">
    <location>
        <begin position="41"/>
        <end position="60"/>
    </location>
</feature>
<dbReference type="InterPro" id="IPR017452">
    <property type="entry name" value="GPCR_Rhodpsn_7TM"/>
</dbReference>
<dbReference type="Pfam" id="PF00001">
    <property type="entry name" value="7tm_1"/>
    <property type="match status" value="1"/>
</dbReference>
<feature type="transmembrane region" description="Helical" evidence="11">
    <location>
        <begin position="352"/>
        <end position="375"/>
    </location>
</feature>
<dbReference type="CDD" id="cd00637">
    <property type="entry name" value="7tm_classA_rhodopsin-like"/>
    <property type="match status" value="1"/>
</dbReference>
<dbReference type="SUPFAM" id="SSF81321">
    <property type="entry name" value="Family A G protein-coupled receptor-like"/>
    <property type="match status" value="1"/>
</dbReference>
<dbReference type="PROSITE" id="PS00237">
    <property type="entry name" value="G_PROTEIN_RECEP_F1_1"/>
    <property type="match status" value="1"/>
</dbReference>
<dbReference type="OrthoDB" id="6076970at2759"/>
<dbReference type="PRINTS" id="PR00237">
    <property type="entry name" value="GPCRRHODOPSN"/>
</dbReference>
<dbReference type="Proteomes" id="UP000242188">
    <property type="component" value="Unassembled WGS sequence"/>
</dbReference>
<evidence type="ECO:0000256" key="2">
    <source>
        <dbReference type="ARBA" id="ARBA00022475"/>
    </source>
</evidence>
<keyword evidence="2" id="KW-1003">Cell membrane</keyword>
<evidence type="ECO:0000256" key="11">
    <source>
        <dbReference type="SAM" id="Phobius"/>
    </source>
</evidence>
<proteinExistence type="inferred from homology"/>
<dbReference type="PROSITE" id="PS50262">
    <property type="entry name" value="G_PROTEIN_RECEP_F1_2"/>
    <property type="match status" value="1"/>
</dbReference>
<evidence type="ECO:0000256" key="5">
    <source>
        <dbReference type="ARBA" id="ARBA00023040"/>
    </source>
</evidence>